<dbReference type="OrthoDB" id="5653238at2"/>
<dbReference type="STRING" id="28087.Lsai_0674"/>
<dbReference type="SMART" id="SM00248">
    <property type="entry name" value="ANK"/>
    <property type="match status" value="2"/>
</dbReference>
<protein>
    <submittedName>
        <fullName evidence="3">Ankyrin repeat protein</fullName>
    </submittedName>
</protein>
<dbReference type="AlphaFoldDB" id="A0A0W0YQZ3"/>
<evidence type="ECO:0000313" key="4">
    <source>
        <dbReference type="Proteomes" id="UP000054621"/>
    </source>
</evidence>
<keyword evidence="2" id="KW-1133">Transmembrane helix</keyword>
<dbReference type="Pfam" id="PF12796">
    <property type="entry name" value="Ank_2"/>
    <property type="match status" value="1"/>
</dbReference>
<keyword evidence="2" id="KW-0812">Transmembrane</keyword>
<accession>A0A0W0YQZ3</accession>
<reference evidence="3 4" key="1">
    <citation type="submission" date="2015-11" db="EMBL/GenBank/DDBJ databases">
        <title>Genomic analysis of 38 Legionella species identifies large and diverse effector repertoires.</title>
        <authorList>
            <person name="Burstein D."/>
            <person name="Amaro F."/>
            <person name="Zusman T."/>
            <person name="Lifshitz Z."/>
            <person name="Cohen O."/>
            <person name="Gilbert J.A."/>
            <person name="Pupko T."/>
            <person name="Shuman H.A."/>
            <person name="Segal G."/>
        </authorList>
    </citation>
    <scope>NUCLEOTIDE SEQUENCE [LARGE SCALE GENOMIC DNA]</scope>
    <source>
        <strain evidence="3 4">Mt.St.Helens-4</strain>
    </source>
</reference>
<keyword evidence="2" id="KW-0472">Membrane</keyword>
<dbReference type="PROSITE" id="PS50088">
    <property type="entry name" value="ANK_REPEAT"/>
    <property type="match status" value="1"/>
</dbReference>
<keyword evidence="1" id="KW-0040">ANK repeat</keyword>
<feature type="transmembrane region" description="Helical" evidence="2">
    <location>
        <begin position="363"/>
        <end position="390"/>
    </location>
</feature>
<feature type="repeat" description="ANK" evidence="1">
    <location>
        <begin position="35"/>
        <end position="67"/>
    </location>
</feature>
<feature type="transmembrane region" description="Helical" evidence="2">
    <location>
        <begin position="332"/>
        <end position="357"/>
    </location>
</feature>
<feature type="transmembrane region" description="Helical" evidence="2">
    <location>
        <begin position="222"/>
        <end position="242"/>
    </location>
</feature>
<evidence type="ECO:0000256" key="2">
    <source>
        <dbReference type="SAM" id="Phobius"/>
    </source>
</evidence>
<dbReference type="PANTHER" id="PTHR24121">
    <property type="entry name" value="NO MECHANORECEPTOR POTENTIAL C, ISOFORM D-RELATED"/>
    <property type="match status" value="1"/>
</dbReference>
<dbReference type="PANTHER" id="PTHR24121:SF23">
    <property type="entry name" value="NO MECHANORECEPTOR POTENTIAL C, ISOFORM H"/>
    <property type="match status" value="1"/>
</dbReference>
<dbReference type="eggNOG" id="COG0666">
    <property type="taxonomic scope" value="Bacteria"/>
</dbReference>
<dbReference type="InterPro" id="IPR002110">
    <property type="entry name" value="Ankyrin_rpt"/>
</dbReference>
<dbReference type="SUPFAM" id="SSF48403">
    <property type="entry name" value="Ankyrin repeat"/>
    <property type="match status" value="1"/>
</dbReference>
<proteinExistence type="predicted"/>
<evidence type="ECO:0000313" key="3">
    <source>
        <dbReference type="EMBL" id="KTD59070.1"/>
    </source>
</evidence>
<dbReference type="InterPro" id="IPR036770">
    <property type="entry name" value="Ankyrin_rpt-contain_sf"/>
</dbReference>
<dbReference type="EMBL" id="LNYV01000009">
    <property type="protein sequence ID" value="KTD59070.1"/>
    <property type="molecule type" value="Genomic_DNA"/>
</dbReference>
<name>A0A0W0YQZ3_9GAMM</name>
<evidence type="ECO:0000256" key="1">
    <source>
        <dbReference type="PROSITE-ProRule" id="PRU00023"/>
    </source>
</evidence>
<dbReference type="Proteomes" id="UP000054621">
    <property type="component" value="Unassembled WGS sequence"/>
</dbReference>
<comment type="caution">
    <text evidence="3">The sequence shown here is derived from an EMBL/GenBank/DDBJ whole genome shotgun (WGS) entry which is preliminary data.</text>
</comment>
<gene>
    <name evidence="3" type="ORF">Lsai_0674</name>
</gene>
<sequence length="521" mass="56879">MIEVAKKALLENNKERFKKAIELCSKQQLNEVDDQGNTLLHIAVQKGSLGFVKNLLAKGADISLLNKKGDSALHLAVQQGYFNIVHEMLGISQAAKDRKRKAKWTDKDRSDKLTLLKSSESNALALLNVPNNEGEIPLLIAAKLKDDLIYKKLLLLESAPGYSKSQIDKALNLRQKHIGHLKSKSFWSAVLETFCPSASLAELTESFAYTGLLAGASAAVGLGLNIAFAVISVLGFSAIMYANYKKNQSEKNAAGELEELQAEQAFLQSIRKRVAYLSSQKSLTSEDKNELGLMKEELRRSIQKPVLVKGDEKNAADYVTRKDKALAALSSVGSFLCTYSGLLGLTGLGLGIAATIMGTSLSALIVATGPIGIGAALGVGLILAGALAYYHYQTRKQGYMVFGEQRAFIYKLQYTIYKEQQDLIHGSDNVLTHIDELLQGPSTKSIKSKIENPIPEKNTPKPALEKYNHGHKPGEICSIEIKQLNSNGFMKQTPNLTNKIMPKTLNPVDEPIEPPKNLSIT</sequence>
<organism evidence="3 4">
    <name type="scientific">Legionella sainthelensi</name>
    <dbReference type="NCBI Taxonomy" id="28087"/>
    <lineage>
        <taxon>Bacteria</taxon>
        <taxon>Pseudomonadati</taxon>
        <taxon>Pseudomonadota</taxon>
        <taxon>Gammaproteobacteria</taxon>
        <taxon>Legionellales</taxon>
        <taxon>Legionellaceae</taxon>
        <taxon>Legionella</taxon>
    </lineage>
</organism>
<dbReference type="Gene3D" id="1.25.40.20">
    <property type="entry name" value="Ankyrin repeat-containing domain"/>
    <property type="match status" value="1"/>
</dbReference>
<dbReference type="PROSITE" id="PS50297">
    <property type="entry name" value="ANK_REP_REGION"/>
    <property type="match status" value="1"/>
</dbReference>
<dbReference type="PATRIC" id="fig|28087.4.peg.720"/>
<dbReference type="RefSeq" id="WP_027272335.1">
    <property type="nucleotide sequence ID" value="NZ_CAAAJE010000041.1"/>
</dbReference>